<gene>
    <name evidence="5" type="primary">msrB_1</name>
    <name evidence="5" type="ORF">GCM10023209_06900</name>
</gene>
<accession>A0ABP9KZA2</accession>
<evidence type="ECO:0000259" key="4">
    <source>
        <dbReference type="PROSITE" id="PS51790"/>
    </source>
</evidence>
<dbReference type="Proteomes" id="UP001499910">
    <property type="component" value="Unassembled WGS sequence"/>
</dbReference>
<dbReference type="NCBIfam" id="TIGR00357">
    <property type="entry name" value="peptide-methionine (R)-S-oxide reductase MsrB"/>
    <property type="match status" value="1"/>
</dbReference>
<evidence type="ECO:0000313" key="5">
    <source>
        <dbReference type="EMBL" id="GAA5067342.1"/>
    </source>
</evidence>
<dbReference type="PROSITE" id="PS51318">
    <property type="entry name" value="TAT"/>
    <property type="match status" value="1"/>
</dbReference>
<dbReference type="PANTHER" id="PTHR10173:SF57">
    <property type="entry name" value="PEPTIDE-METHIONINE (R)-S-OXIDE REDUCTASE"/>
    <property type="match status" value="1"/>
</dbReference>
<evidence type="ECO:0000256" key="3">
    <source>
        <dbReference type="ARBA" id="ARBA00048488"/>
    </source>
</evidence>
<dbReference type="EC" id="1.8.4.12" evidence="1"/>
<organism evidence="5 6">
    <name type="scientific">[Roseibacterium] beibuensis</name>
    <dbReference type="NCBI Taxonomy" id="1193142"/>
    <lineage>
        <taxon>Bacteria</taxon>
        <taxon>Pseudomonadati</taxon>
        <taxon>Pseudomonadota</taxon>
        <taxon>Alphaproteobacteria</taxon>
        <taxon>Rhodobacterales</taxon>
        <taxon>Roseobacteraceae</taxon>
        <taxon>Roseicyclus</taxon>
    </lineage>
</organism>
<dbReference type="PANTHER" id="PTHR10173">
    <property type="entry name" value="METHIONINE SULFOXIDE REDUCTASE"/>
    <property type="match status" value="1"/>
</dbReference>
<keyword evidence="2" id="KW-0560">Oxidoreductase</keyword>
<dbReference type="PROSITE" id="PS51790">
    <property type="entry name" value="MSRB"/>
    <property type="match status" value="1"/>
</dbReference>
<dbReference type="Gene3D" id="2.170.150.20">
    <property type="entry name" value="Peptide methionine sulfoxide reductase"/>
    <property type="match status" value="1"/>
</dbReference>
<sequence length="162" mass="17789">MISRRSLMGAVGAALAATPFSTRHAQAALAEGPFEITRTEAEWRAMLSDAEYAVLREAGTERAYTSPLNDETRDGLFHCRGCDLPLYSSETKFDSGTGWPSFYEALPDAIGTMEDRSFLLMVRTECHCARCGSHLGHIFEDGPEPTGMRHCINGVALRFQPA</sequence>
<dbReference type="Pfam" id="PF01641">
    <property type="entry name" value="SelR"/>
    <property type="match status" value="1"/>
</dbReference>
<evidence type="ECO:0000313" key="6">
    <source>
        <dbReference type="Proteomes" id="UP001499910"/>
    </source>
</evidence>
<reference evidence="6" key="1">
    <citation type="journal article" date="2019" name="Int. J. Syst. Evol. Microbiol.">
        <title>The Global Catalogue of Microorganisms (GCM) 10K type strain sequencing project: providing services to taxonomists for standard genome sequencing and annotation.</title>
        <authorList>
            <consortium name="The Broad Institute Genomics Platform"/>
            <consortium name="The Broad Institute Genome Sequencing Center for Infectious Disease"/>
            <person name="Wu L."/>
            <person name="Ma J."/>
        </authorList>
    </citation>
    <scope>NUCLEOTIDE SEQUENCE [LARGE SCALE GENOMIC DNA]</scope>
    <source>
        <strain evidence="6">JCM 18015</strain>
    </source>
</reference>
<proteinExistence type="predicted"/>
<name>A0ABP9KZA2_9RHOB</name>
<dbReference type="InterPro" id="IPR028427">
    <property type="entry name" value="Met_Sox_Rdtase_MsrB"/>
</dbReference>
<feature type="domain" description="MsrB" evidence="4">
    <location>
        <begin position="40"/>
        <end position="162"/>
    </location>
</feature>
<protein>
    <recommendedName>
        <fullName evidence="1">peptide-methionine (R)-S-oxide reductase</fullName>
        <ecNumber evidence="1">1.8.4.12</ecNumber>
    </recommendedName>
</protein>
<evidence type="ECO:0000256" key="2">
    <source>
        <dbReference type="ARBA" id="ARBA00023002"/>
    </source>
</evidence>
<dbReference type="InterPro" id="IPR002579">
    <property type="entry name" value="Met_Sox_Rdtase_MsrB_dom"/>
</dbReference>
<comment type="caution">
    <text evidence="5">The sequence shown here is derived from an EMBL/GenBank/DDBJ whole genome shotgun (WGS) entry which is preliminary data.</text>
</comment>
<dbReference type="SUPFAM" id="SSF51316">
    <property type="entry name" value="Mss4-like"/>
    <property type="match status" value="1"/>
</dbReference>
<dbReference type="EMBL" id="BAABHW010000001">
    <property type="protein sequence ID" value="GAA5067342.1"/>
    <property type="molecule type" value="Genomic_DNA"/>
</dbReference>
<dbReference type="InterPro" id="IPR006311">
    <property type="entry name" value="TAT_signal"/>
</dbReference>
<evidence type="ECO:0000256" key="1">
    <source>
        <dbReference type="ARBA" id="ARBA00012499"/>
    </source>
</evidence>
<comment type="catalytic activity">
    <reaction evidence="3">
        <text>L-methionyl-[protein] + [thioredoxin]-disulfide + H2O = L-methionyl-(R)-S-oxide-[protein] + [thioredoxin]-dithiol</text>
        <dbReference type="Rhea" id="RHEA:24164"/>
        <dbReference type="Rhea" id="RHEA-COMP:10698"/>
        <dbReference type="Rhea" id="RHEA-COMP:10700"/>
        <dbReference type="Rhea" id="RHEA-COMP:12313"/>
        <dbReference type="Rhea" id="RHEA-COMP:12314"/>
        <dbReference type="ChEBI" id="CHEBI:15377"/>
        <dbReference type="ChEBI" id="CHEBI:16044"/>
        <dbReference type="ChEBI" id="CHEBI:29950"/>
        <dbReference type="ChEBI" id="CHEBI:45764"/>
        <dbReference type="ChEBI" id="CHEBI:50058"/>
        <dbReference type="EC" id="1.8.4.12"/>
    </reaction>
</comment>
<dbReference type="InterPro" id="IPR011057">
    <property type="entry name" value="Mss4-like_sf"/>
</dbReference>
<keyword evidence="6" id="KW-1185">Reference proteome</keyword>